<dbReference type="SUPFAM" id="SSF48695">
    <property type="entry name" value="Multiheme cytochromes"/>
    <property type="match status" value="1"/>
</dbReference>
<name>A0A3B0Y1J4_9ZZZZ</name>
<evidence type="ECO:0000256" key="5">
    <source>
        <dbReference type="ARBA" id="ARBA00022982"/>
    </source>
</evidence>
<comment type="subcellular location">
    <subcellularLocation>
        <location evidence="1">Cell envelope</location>
    </subcellularLocation>
</comment>
<evidence type="ECO:0000256" key="2">
    <source>
        <dbReference type="ARBA" id="ARBA00022448"/>
    </source>
</evidence>
<sequence length="142" mass="15317">ACHSTNSWSPATRVDHNEVNGTCSSCHNGTIAKGAPNPHYSSTQCDVCHSTNNWNVSRYTHGLSYEPTNHAGSLSCDRCHLQNTNTVSYPDNPGLAPDCAACHTHDYDPSEHLDVSASSLRDCSGSCHEPGPEHRVSDPDWG</sequence>
<dbReference type="InterPro" id="IPR036280">
    <property type="entry name" value="Multihaem_cyt_sf"/>
</dbReference>
<dbReference type="InterPro" id="IPR012286">
    <property type="entry name" value="Tetrahaem_cytochrome"/>
</dbReference>
<dbReference type="GO" id="GO:0046872">
    <property type="term" value="F:metal ion binding"/>
    <property type="evidence" value="ECO:0007669"/>
    <property type="project" value="UniProtKB-KW"/>
</dbReference>
<feature type="non-terminal residue" evidence="8">
    <location>
        <position position="1"/>
    </location>
</feature>
<dbReference type="EMBL" id="UOFI01000190">
    <property type="protein sequence ID" value="VAW70293.1"/>
    <property type="molecule type" value="Genomic_DNA"/>
</dbReference>
<keyword evidence="4" id="KW-0479">Metal-binding</keyword>
<evidence type="ECO:0000256" key="3">
    <source>
        <dbReference type="ARBA" id="ARBA00022617"/>
    </source>
</evidence>
<protein>
    <recommendedName>
        <fullName evidence="7">Tetrahaem cytochrome domain-containing protein</fullName>
    </recommendedName>
</protein>
<reference evidence="8" key="1">
    <citation type="submission" date="2018-06" db="EMBL/GenBank/DDBJ databases">
        <authorList>
            <person name="Zhirakovskaya E."/>
        </authorList>
    </citation>
    <scope>NUCLEOTIDE SEQUENCE</scope>
</reference>
<keyword evidence="6" id="KW-0408">Iron</keyword>
<evidence type="ECO:0000256" key="1">
    <source>
        <dbReference type="ARBA" id="ARBA00004196"/>
    </source>
</evidence>
<keyword evidence="5" id="KW-0249">Electron transport</keyword>
<evidence type="ECO:0000256" key="4">
    <source>
        <dbReference type="ARBA" id="ARBA00022723"/>
    </source>
</evidence>
<proteinExistence type="predicted"/>
<evidence type="ECO:0000259" key="7">
    <source>
        <dbReference type="Pfam" id="PF14537"/>
    </source>
</evidence>
<dbReference type="GO" id="GO:0030313">
    <property type="term" value="C:cell envelope"/>
    <property type="evidence" value="ECO:0007669"/>
    <property type="project" value="UniProtKB-SubCell"/>
</dbReference>
<dbReference type="Gene3D" id="3.90.10.10">
    <property type="entry name" value="Cytochrome C3"/>
    <property type="match status" value="1"/>
</dbReference>
<feature type="domain" description="Tetrahaem cytochrome" evidence="7">
    <location>
        <begin position="16"/>
        <end position="89"/>
    </location>
</feature>
<accession>A0A3B0Y1J4</accession>
<organism evidence="8">
    <name type="scientific">hydrothermal vent metagenome</name>
    <dbReference type="NCBI Taxonomy" id="652676"/>
    <lineage>
        <taxon>unclassified sequences</taxon>
        <taxon>metagenomes</taxon>
        <taxon>ecological metagenomes</taxon>
    </lineage>
</organism>
<keyword evidence="2" id="KW-0813">Transport</keyword>
<dbReference type="Pfam" id="PF14537">
    <property type="entry name" value="Cytochrom_c3_2"/>
    <property type="match status" value="1"/>
</dbReference>
<keyword evidence="3" id="KW-0349">Heme</keyword>
<gene>
    <name evidence="8" type="ORF">MNBD_GAMMA09-1624</name>
</gene>
<dbReference type="AlphaFoldDB" id="A0A3B0Y1J4"/>
<evidence type="ECO:0000256" key="6">
    <source>
        <dbReference type="ARBA" id="ARBA00023004"/>
    </source>
</evidence>
<evidence type="ECO:0000313" key="8">
    <source>
        <dbReference type="EMBL" id="VAW70293.1"/>
    </source>
</evidence>